<evidence type="ECO:0000313" key="2">
    <source>
        <dbReference type="WBParaSite" id="nRc.2.0.1.t17327-RA"/>
    </source>
</evidence>
<accession>A0A915IU29</accession>
<dbReference type="AlphaFoldDB" id="A0A915IU29"/>
<dbReference type="Proteomes" id="UP000887565">
    <property type="component" value="Unplaced"/>
</dbReference>
<protein>
    <submittedName>
        <fullName evidence="2">Uncharacterized protein</fullName>
    </submittedName>
</protein>
<evidence type="ECO:0000313" key="1">
    <source>
        <dbReference type="Proteomes" id="UP000887565"/>
    </source>
</evidence>
<sequence length="82" mass="9161">MHFMPQNAGVPVVRLPMISMELQQAGPVNLNPDADGLPPLNIKQSPPRVELAGAKQDIVTPKIQPNLNEVDPETEWQWLERN</sequence>
<proteinExistence type="predicted"/>
<dbReference type="WBParaSite" id="nRc.2.0.1.t17327-RA">
    <property type="protein sequence ID" value="nRc.2.0.1.t17327-RA"/>
    <property type="gene ID" value="nRc.2.0.1.g17327"/>
</dbReference>
<name>A0A915IU29_ROMCU</name>
<organism evidence="1 2">
    <name type="scientific">Romanomermis culicivorax</name>
    <name type="common">Nematode worm</name>
    <dbReference type="NCBI Taxonomy" id="13658"/>
    <lineage>
        <taxon>Eukaryota</taxon>
        <taxon>Metazoa</taxon>
        <taxon>Ecdysozoa</taxon>
        <taxon>Nematoda</taxon>
        <taxon>Enoplea</taxon>
        <taxon>Dorylaimia</taxon>
        <taxon>Mermithida</taxon>
        <taxon>Mermithoidea</taxon>
        <taxon>Mermithidae</taxon>
        <taxon>Romanomermis</taxon>
    </lineage>
</organism>
<keyword evidence="1" id="KW-1185">Reference proteome</keyword>
<reference evidence="2" key="1">
    <citation type="submission" date="2022-11" db="UniProtKB">
        <authorList>
            <consortium name="WormBaseParasite"/>
        </authorList>
    </citation>
    <scope>IDENTIFICATION</scope>
</reference>